<organism evidence="1 2">
    <name type="scientific">Portunus trituberculatus</name>
    <name type="common">Swimming crab</name>
    <name type="synonym">Neptunus trituberculatus</name>
    <dbReference type="NCBI Taxonomy" id="210409"/>
    <lineage>
        <taxon>Eukaryota</taxon>
        <taxon>Metazoa</taxon>
        <taxon>Ecdysozoa</taxon>
        <taxon>Arthropoda</taxon>
        <taxon>Crustacea</taxon>
        <taxon>Multicrustacea</taxon>
        <taxon>Malacostraca</taxon>
        <taxon>Eumalacostraca</taxon>
        <taxon>Eucarida</taxon>
        <taxon>Decapoda</taxon>
        <taxon>Pleocyemata</taxon>
        <taxon>Brachyura</taxon>
        <taxon>Eubrachyura</taxon>
        <taxon>Portunoidea</taxon>
        <taxon>Portunidae</taxon>
        <taxon>Portuninae</taxon>
        <taxon>Portunus</taxon>
    </lineage>
</organism>
<sequence>MHTSRSSSGQQRVEIRSSLEHFCLTWDGAAPSHLIVLDKIQRRARLIEDGLPKQQAAPLHNLHRLQHCRDVMGLTTLYKEQRIPHLQELCLSPRHSKVLTMQNRLHGALSPNYSTVTLHPPPETIQAEVLAALELISGLRQVPGQP</sequence>
<dbReference type="Proteomes" id="UP000324222">
    <property type="component" value="Unassembled WGS sequence"/>
</dbReference>
<protein>
    <submittedName>
        <fullName evidence="1">Uncharacterized protein</fullName>
    </submittedName>
</protein>
<reference evidence="1 2" key="1">
    <citation type="submission" date="2019-05" db="EMBL/GenBank/DDBJ databases">
        <title>Another draft genome of Portunus trituberculatus and its Hox gene families provides insights of decapod evolution.</title>
        <authorList>
            <person name="Jeong J.-H."/>
            <person name="Song I."/>
            <person name="Kim S."/>
            <person name="Choi T."/>
            <person name="Kim D."/>
            <person name="Ryu S."/>
            <person name="Kim W."/>
        </authorList>
    </citation>
    <scope>NUCLEOTIDE SEQUENCE [LARGE SCALE GENOMIC DNA]</scope>
    <source>
        <tissue evidence="1">Muscle</tissue>
    </source>
</reference>
<evidence type="ECO:0000313" key="2">
    <source>
        <dbReference type="Proteomes" id="UP000324222"/>
    </source>
</evidence>
<accession>A0A5B7GGB8</accession>
<dbReference type="EMBL" id="VSRR010014029">
    <property type="protein sequence ID" value="MPC56549.1"/>
    <property type="molecule type" value="Genomic_DNA"/>
</dbReference>
<gene>
    <name evidence="1" type="ORF">E2C01_050511</name>
</gene>
<evidence type="ECO:0000313" key="1">
    <source>
        <dbReference type="EMBL" id="MPC56549.1"/>
    </source>
</evidence>
<dbReference type="AlphaFoldDB" id="A0A5B7GGB8"/>
<name>A0A5B7GGB8_PORTR</name>
<comment type="caution">
    <text evidence="1">The sequence shown here is derived from an EMBL/GenBank/DDBJ whole genome shotgun (WGS) entry which is preliminary data.</text>
</comment>
<proteinExistence type="predicted"/>
<keyword evidence="2" id="KW-1185">Reference proteome</keyword>